<evidence type="ECO:0000313" key="3">
    <source>
        <dbReference type="Proteomes" id="UP001303046"/>
    </source>
</evidence>
<evidence type="ECO:0000256" key="1">
    <source>
        <dbReference type="SAM" id="MobiDB-lite"/>
    </source>
</evidence>
<name>A0ABR1EM79_NECAM</name>
<dbReference type="EMBL" id="JAVFWL010000006">
    <property type="protein sequence ID" value="KAK6763784.1"/>
    <property type="molecule type" value="Genomic_DNA"/>
</dbReference>
<keyword evidence="3" id="KW-1185">Reference proteome</keyword>
<evidence type="ECO:0000313" key="2">
    <source>
        <dbReference type="EMBL" id="KAK6763784.1"/>
    </source>
</evidence>
<feature type="region of interest" description="Disordered" evidence="1">
    <location>
        <begin position="30"/>
        <end position="68"/>
    </location>
</feature>
<comment type="caution">
    <text evidence="2">The sequence shown here is derived from an EMBL/GenBank/DDBJ whole genome shotgun (WGS) entry which is preliminary data.</text>
</comment>
<gene>
    <name evidence="2" type="primary">Necator_chrX.g24370</name>
    <name evidence="2" type="ORF">RB195_024205</name>
</gene>
<sequence>MGPEQQPDVHGKWFYPSGLGRRIRFRPQPSSSQLYATVPEKVSGRSTSAEARLGKSEKRGMQKKVPPVPINVGLRTRKRVNDAYSFTKWIQDVAKKKRSRFQHRGKNFAFAYAETISTYNSICVAHTTGDFNQEKRLRGRMRLQLKRDREKEWTSKVKEFEKAGRTRTREKPILC</sequence>
<protein>
    <submittedName>
        <fullName evidence="2">Uncharacterized protein</fullName>
    </submittedName>
</protein>
<accession>A0ABR1EM79</accession>
<reference evidence="2 3" key="1">
    <citation type="submission" date="2023-08" db="EMBL/GenBank/DDBJ databases">
        <title>A Necator americanus chromosomal reference genome.</title>
        <authorList>
            <person name="Ilik V."/>
            <person name="Petrzelkova K.J."/>
            <person name="Pardy F."/>
            <person name="Fuh T."/>
            <person name="Niatou-Singa F.S."/>
            <person name="Gouil Q."/>
            <person name="Baker L."/>
            <person name="Ritchie M.E."/>
            <person name="Jex A.R."/>
            <person name="Gazzola D."/>
            <person name="Li H."/>
            <person name="Toshio Fujiwara R."/>
            <person name="Zhan B."/>
            <person name="Aroian R.V."/>
            <person name="Pafco B."/>
            <person name="Schwarz E.M."/>
        </authorList>
    </citation>
    <scope>NUCLEOTIDE SEQUENCE [LARGE SCALE GENOMIC DNA]</scope>
    <source>
        <strain evidence="2 3">Aroian</strain>
        <tissue evidence="2">Whole animal</tissue>
    </source>
</reference>
<organism evidence="2 3">
    <name type="scientific">Necator americanus</name>
    <name type="common">Human hookworm</name>
    <dbReference type="NCBI Taxonomy" id="51031"/>
    <lineage>
        <taxon>Eukaryota</taxon>
        <taxon>Metazoa</taxon>
        <taxon>Ecdysozoa</taxon>
        <taxon>Nematoda</taxon>
        <taxon>Chromadorea</taxon>
        <taxon>Rhabditida</taxon>
        <taxon>Rhabditina</taxon>
        <taxon>Rhabditomorpha</taxon>
        <taxon>Strongyloidea</taxon>
        <taxon>Ancylostomatidae</taxon>
        <taxon>Bunostominae</taxon>
        <taxon>Necator</taxon>
    </lineage>
</organism>
<dbReference type="Proteomes" id="UP001303046">
    <property type="component" value="Unassembled WGS sequence"/>
</dbReference>
<proteinExistence type="predicted"/>